<dbReference type="Proteomes" id="UP001333110">
    <property type="component" value="Unassembled WGS sequence"/>
</dbReference>
<dbReference type="InterPro" id="IPR026321">
    <property type="entry name" value="CC134"/>
</dbReference>
<proteinExistence type="predicted"/>
<protein>
    <recommendedName>
        <fullName evidence="4">Meiosis inhibitor protein 1</fullName>
    </recommendedName>
</protein>
<dbReference type="PANTHER" id="PTHR12044:SF14">
    <property type="entry name" value="MEIOTIC DOUBLE-STRANDED BREAK FORMATION PROTEIN 1"/>
    <property type="match status" value="1"/>
</dbReference>
<evidence type="ECO:0000313" key="2">
    <source>
        <dbReference type="EMBL" id="KAK4830218.1"/>
    </source>
</evidence>
<dbReference type="InterPro" id="IPR016024">
    <property type="entry name" value="ARM-type_fold"/>
</dbReference>
<keyword evidence="3" id="KW-1185">Reference proteome</keyword>
<dbReference type="PANTHER" id="PTHR12044">
    <property type="entry name" value="BCL2 INTERACTING MEDIATOR OF CELL DEATH"/>
    <property type="match status" value="1"/>
</dbReference>
<organism evidence="2 3">
    <name type="scientific">Mycteria americana</name>
    <name type="common">Wood stork</name>
    <dbReference type="NCBI Taxonomy" id="33587"/>
    <lineage>
        <taxon>Eukaryota</taxon>
        <taxon>Metazoa</taxon>
        <taxon>Chordata</taxon>
        <taxon>Craniata</taxon>
        <taxon>Vertebrata</taxon>
        <taxon>Euteleostomi</taxon>
        <taxon>Archelosauria</taxon>
        <taxon>Archosauria</taxon>
        <taxon>Dinosauria</taxon>
        <taxon>Saurischia</taxon>
        <taxon>Theropoda</taxon>
        <taxon>Coelurosauria</taxon>
        <taxon>Aves</taxon>
        <taxon>Neognathae</taxon>
        <taxon>Neoaves</taxon>
        <taxon>Aequornithes</taxon>
        <taxon>Ciconiiformes</taxon>
        <taxon>Ciconiidae</taxon>
        <taxon>Mycteria</taxon>
    </lineage>
</organism>
<dbReference type="SUPFAM" id="SSF48371">
    <property type="entry name" value="ARM repeat"/>
    <property type="match status" value="1"/>
</dbReference>
<gene>
    <name evidence="2" type="ORF">QYF61_009285</name>
</gene>
<sequence length="1580" mass="177512">MAAGCTRPSGGHGPRWALPLRPPLCLACAVETLGDGSASLVRKKHVLSRLQDALAWQALPVVQLLAPDERVCIHLIGTLFGMLHTVEDSSALDLFVEGERQMPCVNYWQFVKGGSVYVLVRLVVELKSEQYLRCILDESQKELCKANTMRGSLPTFTLLGKLADAIPGFADILVVEHSNLVDHLLMGLMYPNEGIKAAVCYLYGKLYSSPVGTERLSAHFEERLCDLFLNTLGRAQTKELQVNCLGLLKELLKSDHFVSILMNNSKTEEESENPDFLEGENPLPLVLKKLLLTRDEMLQAASSHCVTAVLVHSPSRYAPAFIHADVPEFLFECLSCNSEILIWSVYCCLLLLTEEHLFFSKCHTVYGIESLVRSLQDVLQLNNVELHKQGLLLFTEILKRQPVEIKLFTNRGVCIEAIDVLMETVNCPVLEVVVEAVRAVAAFLRKDHLSSPPVPYEELQKLLEAVLKRCADLSPPQSSKRHAGDLLFSVSQSHPANRNLSRVPQRQGQFLLNTLESFRNACRLAVEFQSDPMAQENAFTAPNSESKDTLSNFSEFLLRICDSLCIPMVMNYLERAVSPSVMEVFISTLNTLFTVVPNMRNKFSEKLASSSFIRLTLELKARFCSVQSNPALNQACSSFLCSLCLSLYSATEKKRTSSQEGKFGERDKLLHLTFLITACLFILVLFLEQEMSELLQKGLPQLNYTIAESLLLLAETPEPFSLDQSLCSHQHCFILLLYFAYTLGDRFVPEAELFLAVRNFLLSAQDHGDCPPPYILRAALYLLAVCQDKGKALDLRSLCTIRRILDNLPDLSLVYVHCPLLLKFFLRYPELMGRFGHQVLQLWFSWGACKQAETEEAGFGVSDQLNSANPILAILKNNSSILLILLDLVCSSSVEVAWKVLMTLRTFLERNEDVLVCDLLRSQFLQILQQLLVESSSASLQANRNLPVLLSLLFLVQLRSKGVRELDSTDFKLLHQVSNLCGKCRPRDTDLLQPSLNFLYWSLHQTTPCSQQRAVAVLLSNVSLLELLQKVLECTWLRSPPSEPAYLSSEDALLCSGWLLVASLLLYQHRYNTESDNRAKLELSADVGITTLREALSNANVHQTLSLDLTEVLNAVIFRKKKPILLLVSIMQFLRAVLRQNFSSSLLVIIGQNTAQGATQPQPSSLQDASLHPLAMRQVFSLVVSLQNLLVHVQLQKDLPLSQAVVACLETLVEYLYMKNQDVALHVASQPWHQFLLFTLLNGGQKSFLQPEVLRLMTLFLRYQSSNIISQKEISQILQEAAEANLAELPEATSRALHLFLCQAAAADMDFLFICPFLLVLLLSRGSFADLEKQRVDSGLEICVAPWPSGTPWRTGGTGMVPGAWRRGRVGAWWERAGGTLDGSADKKLFEVKRKDQMNALKNLIELNDVNQQYKIIDIMLKGLFKVLEDSRAVLIAADVPPDGPFPQDEKIKDAYSHVVENTAFFGDVVLRFPKIVHHYFDRNSNWNSLIRWGIGFCNLTGVFEQGPHSQVLGLMAQELGISEKSPDYRNPFKTDHSEFFPSADTFQKALREEEKRRKKEEKRKEIRKGPRISRSQSEL</sequence>
<evidence type="ECO:0000256" key="1">
    <source>
        <dbReference type="SAM" id="MobiDB-lite"/>
    </source>
</evidence>
<dbReference type="InterPro" id="IPR052133">
    <property type="entry name" value="Immune_Signaling-Apoptosis_Reg"/>
</dbReference>
<evidence type="ECO:0008006" key="4">
    <source>
        <dbReference type="Google" id="ProtNLM"/>
    </source>
</evidence>
<evidence type="ECO:0000313" key="3">
    <source>
        <dbReference type="Proteomes" id="UP001333110"/>
    </source>
</evidence>
<accession>A0AAN7NMP0</accession>
<feature type="region of interest" description="Disordered" evidence="1">
    <location>
        <begin position="1552"/>
        <end position="1580"/>
    </location>
</feature>
<dbReference type="GO" id="GO:0007127">
    <property type="term" value="P:meiosis I"/>
    <property type="evidence" value="ECO:0007669"/>
    <property type="project" value="TreeGrafter"/>
</dbReference>
<dbReference type="EMBL" id="JAUNZN010000001">
    <property type="protein sequence ID" value="KAK4830218.1"/>
    <property type="molecule type" value="Genomic_DNA"/>
</dbReference>
<dbReference type="Pfam" id="PF15002">
    <property type="entry name" value="ERK-JNK_inhib"/>
    <property type="match status" value="1"/>
</dbReference>
<name>A0AAN7NMP0_MYCAM</name>
<reference evidence="2 3" key="1">
    <citation type="journal article" date="2023" name="J. Hered.">
        <title>Chromosome-level genome of the wood stork (Mycteria americana) provides insight into avian chromosome evolution.</title>
        <authorList>
            <person name="Flamio R. Jr."/>
            <person name="Ramstad K.M."/>
        </authorList>
    </citation>
    <scope>NUCLEOTIDE SEQUENCE [LARGE SCALE GENOMIC DNA]</scope>
    <source>
        <strain evidence="2">JAX WOST 10</strain>
    </source>
</reference>
<comment type="caution">
    <text evidence="2">The sequence shown here is derived from an EMBL/GenBank/DDBJ whole genome shotgun (WGS) entry which is preliminary data.</text>
</comment>